<dbReference type="HOGENOM" id="CLU_2443603_0_0_1"/>
<protein>
    <recommendedName>
        <fullName evidence="1">PiggyBac transposable element-derived protein domain-containing protein</fullName>
    </recommendedName>
</protein>
<dbReference type="AlphaFoldDB" id="E9IX48"/>
<reference evidence="2" key="1">
    <citation type="journal article" date="2011" name="Proc. Natl. Acad. Sci. U.S.A.">
        <title>The genome of the fire ant Solenopsis invicta.</title>
        <authorList>
            <person name="Wurm Y."/>
            <person name="Wang J."/>
            <person name="Riba-Grognuz O."/>
            <person name="Corona M."/>
            <person name="Nygaard S."/>
            <person name="Hunt B.G."/>
            <person name="Ingram K.K."/>
            <person name="Falquet L."/>
            <person name="Nipitwattanaphon M."/>
            <person name="Gotzek D."/>
            <person name="Dijkstra M.B."/>
            <person name="Oettler J."/>
            <person name="Comtesse F."/>
            <person name="Shih C.J."/>
            <person name="Wu W.J."/>
            <person name="Yang C.C."/>
            <person name="Thomas J."/>
            <person name="Beaudoing E."/>
            <person name="Pradervand S."/>
            <person name="Flegel V."/>
            <person name="Cook E.D."/>
            <person name="Fabbretti R."/>
            <person name="Stockinger H."/>
            <person name="Long L."/>
            <person name="Farmerie W.G."/>
            <person name="Oakey J."/>
            <person name="Boomsma J.J."/>
            <person name="Pamilo P."/>
            <person name="Yi S.V."/>
            <person name="Heinze J."/>
            <person name="Goodisman M.A."/>
            <person name="Farinelli L."/>
            <person name="Harshman K."/>
            <person name="Hulo N."/>
            <person name="Cerutti L."/>
            <person name="Xenarios I."/>
            <person name="Shoemaker D."/>
            <person name="Keller L."/>
        </authorList>
    </citation>
    <scope>NUCLEOTIDE SEQUENCE [LARGE SCALE GENOMIC DNA]</scope>
</reference>
<evidence type="ECO:0000259" key="1">
    <source>
        <dbReference type="Pfam" id="PF13843"/>
    </source>
</evidence>
<evidence type="ECO:0000313" key="2">
    <source>
        <dbReference type="EMBL" id="EFZ14854.1"/>
    </source>
</evidence>
<dbReference type="InterPro" id="IPR029526">
    <property type="entry name" value="PGBD"/>
</dbReference>
<accession>E9IX48</accession>
<proteinExistence type="predicted"/>
<feature type="domain" description="PiggyBac transposable element-derived protein" evidence="1">
    <location>
        <begin position="22"/>
        <end position="89"/>
    </location>
</feature>
<name>E9IX48_SOLIN</name>
<dbReference type="Pfam" id="PF13843">
    <property type="entry name" value="DDE_Tnp_1_7"/>
    <property type="match status" value="1"/>
</dbReference>
<organism>
    <name type="scientific">Solenopsis invicta</name>
    <name type="common">Red imported fire ant</name>
    <name type="synonym">Solenopsis wagneri</name>
    <dbReference type="NCBI Taxonomy" id="13686"/>
    <lineage>
        <taxon>Eukaryota</taxon>
        <taxon>Metazoa</taxon>
        <taxon>Ecdysozoa</taxon>
        <taxon>Arthropoda</taxon>
        <taxon>Hexapoda</taxon>
        <taxon>Insecta</taxon>
        <taxon>Pterygota</taxon>
        <taxon>Neoptera</taxon>
        <taxon>Endopterygota</taxon>
        <taxon>Hymenoptera</taxon>
        <taxon>Apocrita</taxon>
        <taxon>Aculeata</taxon>
        <taxon>Formicoidea</taxon>
        <taxon>Formicidae</taxon>
        <taxon>Myrmicinae</taxon>
        <taxon>Solenopsis</taxon>
    </lineage>
</organism>
<dbReference type="PANTHER" id="PTHR46599">
    <property type="entry name" value="PIGGYBAC TRANSPOSABLE ELEMENT-DERIVED PROTEIN 4"/>
    <property type="match status" value="1"/>
</dbReference>
<feature type="non-terminal residue" evidence="2">
    <location>
        <position position="90"/>
    </location>
</feature>
<sequence>MRQFPFTKSNKLLVTITNNNQPIDYFPLLFDDEFLNLIVEETNHYAEEVFCTGRKSKESRITRWKPVTCKEMLKFVALLLHTGTIKLQRL</sequence>
<gene>
    <name evidence="2" type="ORF">SINV_10980</name>
</gene>
<dbReference type="PANTHER" id="PTHR46599:SF3">
    <property type="entry name" value="PIGGYBAC TRANSPOSABLE ELEMENT-DERIVED PROTEIN 4"/>
    <property type="match status" value="1"/>
</dbReference>
<dbReference type="EMBL" id="GL766643">
    <property type="protein sequence ID" value="EFZ14854.1"/>
    <property type="molecule type" value="Genomic_DNA"/>
</dbReference>